<dbReference type="EMBL" id="PDWN01000005">
    <property type="protein sequence ID" value="KAF1695508.1"/>
    <property type="molecule type" value="Genomic_DNA"/>
</dbReference>
<proteinExistence type="predicted"/>
<evidence type="ECO:0000256" key="1">
    <source>
        <dbReference type="ARBA" id="ARBA00023235"/>
    </source>
</evidence>
<protein>
    <submittedName>
        <fullName evidence="2">5-deoxy-glucuronate isomerase</fullName>
    </submittedName>
</protein>
<dbReference type="GO" id="GO:0016853">
    <property type="term" value="F:isomerase activity"/>
    <property type="evidence" value="ECO:0007669"/>
    <property type="project" value="UniProtKB-KW"/>
</dbReference>
<sequence length="269" mass="28963">MNASLRVRPHAPDADGTVLAVTPASAGWDHVGFRVVKLDDGQSYSGGEPGREACLVLVAGSADIIAGDSRFDGLGGRASPFEDRAPGAVYVPAGVAYTVTARGPVELAVCTAPGTGDGEVRVIDAARMSRETRGGGTNTRYVRNILPEGEPAQSLLVVEVITPGGHWSSYPPHKHDTATAGEETLLEETYYHRLQPPQGFAFQRVYTDDRSIDQAVAVEDGDVVMVPRGYHPVGAPHGYDLYYLNVMAGPERRWIFRNDPSHEWIVRKG</sequence>
<dbReference type="PANTHER" id="PTHR39193:SF1">
    <property type="entry name" value="5-DEOXY-GLUCURONATE ISOMERASE"/>
    <property type="match status" value="1"/>
</dbReference>
<reference evidence="2 3" key="1">
    <citation type="submission" date="2017-10" db="EMBL/GenBank/DDBJ databases">
        <title>Whole genome sequencing of members of genus Pseudoxanthomonas.</title>
        <authorList>
            <person name="Kumar S."/>
            <person name="Bansal K."/>
            <person name="Kaur A."/>
            <person name="Patil P."/>
            <person name="Sharma S."/>
            <person name="Patil P.B."/>
        </authorList>
    </citation>
    <scope>NUCLEOTIDE SEQUENCE [LARGE SCALE GENOMIC DNA]</scope>
    <source>
        <strain evidence="2 3">DSM 17801</strain>
    </source>
</reference>
<gene>
    <name evidence="2" type="primary">iolB</name>
    <name evidence="2" type="ORF">CSC65_07045</name>
</gene>
<dbReference type="Proteomes" id="UP000788419">
    <property type="component" value="Unassembled WGS sequence"/>
</dbReference>
<keyword evidence="3" id="KW-1185">Reference proteome</keyword>
<dbReference type="InterPro" id="IPR011051">
    <property type="entry name" value="RmlC_Cupin_sf"/>
</dbReference>
<keyword evidence="1 2" id="KW-0413">Isomerase</keyword>
<accession>A0ABQ6Z8I4</accession>
<dbReference type="InterPro" id="IPR024203">
    <property type="entry name" value="Deoxy-glucuronate_isom_IolB"/>
</dbReference>
<dbReference type="SUPFAM" id="SSF51182">
    <property type="entry name" value="RmlC-like cupins"/>
    <property type="match status" value="1"/>
</dbReference>
<dbReference type="InterPro" id="IPR021120">
    <property type="entry name" value="KduI/IolB_isomerase"/>
</dbReference>
<evidence type="ECO:0000313" key="2">
    <source>
        <dbReference type="EMBL" id="KAF1695508.1"/>
    </source>
</evidence>
<comment type="caution">
    <text evidence="2">The sequence shown here is derived from an EMBL/GenBank/DDBJ whole genome shotgun (WGS) entry which is preliminary data.</text>
</comment>
<name>A0ABQ6Z8I4_9GAMM</name>
<organism evidence="2 3">
    <name type="scientific">Pseudoxanthomonas daejeonensis</name>
    <dbReference type="NCBI Taxonomy" id="266062"/>
    <lineage>
        <taxon>Bacteria</taxon>
        <taxon>Pseudomonadati</taxon>
        <taxon>Pseudomonadota</taxon>
        <taxon>Gammaproteobacteria</taxon>
        <taxon>Lysobacterales</taxon>
        <taxon>Lysobacteraceae</taxon>
        <taxon>Pseudoxanthomonas</taxon>
    </lineage>
</organism>
<dbReference type="Gene3D" id="2.60.120.10">
    <property type="entry name" value="Jelly Rolls"/>
    <property type="match status" value="2"/>
</dbReference>
<dbReference type="Pfam" id="PF04962">
    <property type="entry name" value="KduI"/>
    <property type="match status" value="1"/>
</dbReference>
<evidence type="ECO:0000313" key="3">
    <source>
        <dbReference type="Proteomes" id="UP000788419"/>
    </source>
</evidence>
<dbReference type="PIRSF" id="PIRSF036628">
    <property type="entry name" value="IolB"/>
    <property type="match status" value="1"/>
</dbReference>
<dbReference type="PANTHER" id="PTHR39193">
    <property type="entry name" value="5-DEOXY-GLUCURONATE ISOMERASE"/>
    <property type="match status" value="1"/>
</dbReference>
<dbReference type="NCBIfam" id="TIGR04378">
    <property type="entry name" value="myo_inos_iolB"/>
    <property type="match status" value="1"/>
</dbReference>
<dbReference type="InterPro" id="IPR014710">
    <property type="entry name" value="RmlC-like_jellyroll"/>
</dbReference>
<dbReference type="RefSeq" id="WP_162409861.1">
    <property type="nucleotide sequence ID" value="NZ_PDWN01000005.1"/>
</dbReference>